<feature type="compositionally biased region" description="Basic and acidic residues" evidence="1">
    <location>
        <begin position="107"/>
        <end position="131"/>
    </location>
</feature>
<organism evidence="4 5">
    <name type="scientific">Crotalaria pallida</name>
    <name type="common">Smooth rattlebox</name>
    <name type="synonym">Crotalaria striata</name>
    <dbReference type="NCBI Taxonomy" id="3830"/>
    <lineage>
        <taxon>Eukaryota</taxon>
        <taxon>Viridiplantae</taxon>
        <taxon>Streptophyta</taxon>
        <taxon>Embryophyta</taxon>
        <taxon>Tracheophyta</taxon>
        <taxon>Spermatophyta</taxon>
        <taxon>Magnoliopsida</taxon>
        <taxon>eudicotyledons</taxon>
        <taxon>Gunneridae</taxon>
        <taxon>Pentapetalae</taxon>
        <taxon>rosids</taxon>
        <taxon>fabids</taxon>
        <taxon>Fabales</taxon>
        <taxon>Fabaceae</taxon>
        <taxon>Papilionoideae</taxon>
        <taxon>50 kb inversion clade</taxon>
        <taxon>genistoids sensu lato</taxon>
        <taxon>core genistoids</taxon>
        <taxon>Crotalarieae</taxon>
        <taxon>Crotalaria</taxon>
    </lineage>
</organism>
<feature type="region of interest" description="Disordered" evidence="1">
    <location>
        <begin position="398"/>
        <end position="432"/>
    </location>
</feature>
<feature type="domain" description="DUF4378" evidence="3">
    <location>
        <begin position="769"/>
        <end position="917"/>
    </location>
</feature>
<dbReference type="PANTHER" id="PTHR47212:SF15">
    <property type="entry name" value="PHOSPHATIDYLINOSITOL N-ACETYGLUCOSAMINLYTRANSFERASE SUBUNIT P-LIKE PROTEIN"/>
    <property type="match status" value="1"/>
</dbReference>
<feature type="domain" description="DUF3741" evidence="2">
    <location>
        <begin position="224"/>
        <end position="268"/>
    </location>
</feature>
<evidence type="ECO:0000259" key="3">
    <source>
        <dbReference type="Pfam" id="PF14309"/>
    </source>
</evidence>
<dbReference type="Pfam" id="PF14309">
    <property type="entry name" value="DUF4378"/>
    <property type="match status" value="1"/>
</dbReference>
<dbReference type="Proteomes" id="UP001372338">
    <property type="component" value="Unassembled WGS sequence"/>
</dbReference>
<dbReference type="EMBL" id="JAYWIO010000003">
    <property type="protein sequence ID" value="KAK7274435.1"/>
    <property type="molecule type" value="Genomic_DNA"/>
</dbReference>
<dbReference type="PANTHER" id="PTHR47212">
    <property type="entry name" value="ADHESIN-LIKE PROTEIN, PUTATIVE (DUF3741)-RELATED"/>
    <property type="match status" value="1"/>
</dbReference>
<proteinExistence type="predicted"/>
<sequence>MAKKSQRRSVRYEKDKSGCMWGFISMFDFRHGQATRKLIADKRRSSKLTVGSLHSKNKFEVLSNLDEVDQGNLENGENKRITMKTDANKPSVKKLIEEEMFIDQNPVKRTDNAEVESKESRLRHDVPPKVDSKRKKKSSKKSCDMDTDHLNLDATLKSEFSYDQHSRKQSRDNVDLDKVIEEFFHLKDACSMLRGNGGEVRAPPHQKHAISENIAREVIHEFVNQMIMNGKDLAEARKFLCSHELKEALELISSDKEFFLALQQDPNSLLLKYVQDFVNSQRKNDKEYGSVTGSNFSEQELGRPEQAREIAIHNKHNFFRRKVKSQSKSSTNEDGNTNISNRIVILKPGTMDLKKSETENNISSPLHSHDTVHNNGPSVRGSSHFSLTEIKKKLKNAIGRERHGNSEGTSKKYSAEVQNKGRSGKAIGKDNVGLRSPNKDHFFIEKIARPTNGVMKGDKTGALKDSELSMEYENGGYPKPRVSNLYIEAKKHLHEMVSNGDENMDLSSRKTPSTLGRILSLPEYNFSPLGSPVRDWDHNFVTAQSRFSTSDKSWEANEDNLTSKQATCVYHLDQETDNPEKQSSVCGERSNNKAQEIKSDSNFVGDHSHVDKEENFCLVRDEIVTKGDIESAKEIDILESSSEPVGLSTEKEDQYNNISEIPDSASCSQCFKQDAIEEKEPSSPLSSPSHSSITKNIEELENGSDVSGRPSPVSVLDTFLVDDVSPGYSRLQPDEVRVRPLQFEDQDSSPVNQIHRGKYCLEDNELIYDYIKKVLQASGLTRDQLFMKCLSSDDKILDLSLFDQVELLSNQLCHDLKLLYDCINEVLMEVCWHYFGVSPFVSFVNPSIRPTPNMQKLILKVWEGVCWHFLPLPPPRTLDKIVRKDMEKNGAWMDLRSEAETVGFEMGEVILAELMEDTILSCVRESPQSKCSELQLDLKDNKSITNV</sequence>
<name>A0AAN9IEQ3_CROPI</name>
<accession>A0AAN9IEQ3</accession>
<evidence type="ECO:0000259" key="2">
    <source>
        <dbReference type="Pfam" id="PF12552"/>
    </source>
</evidence>
<feature type="region of interest" description="Disordered" evidence="1">
    <location>
        <begin position="360"/>
        <end position="384"/>
    </location>
</feature>
<dbReference type="InterPro" id="IPR025486">
    <property type="entry name" value="DUF4378"/>
</dbReference>
<evidence type="ECO:0000313" key="4">
    <source>
        <dbReference type="EMBL" id="KAK7274435.1"/>
    </source>
</evidence>
<dbReference type="InterPro" id="IPR022212">
    <property type="entry name" value="DUF3741"/>
</dbReference>
<feature type="compositionally biased region" description="Polar residues" evidence="1">
    <location>
        <begin position="373"/>
        <end position="384"/>
    </location>
</feature>
<feature type="region of interest" description="Disordered" evidence="1">
    <location>
        <begin position="107"/>
        <end position="146"/>
    </location>
</feature>
<keyword evidence="5" id="KW-1185">Reference proteome</keyword>
<dbReference type="Pfam" id="PF12552">
    <property type="entry name" value="DUF3741"/>
    <property type="match status" value="1"/>
</dbReference>
<dbReference type="AlphaFoldDB" id="A0AAN9IEQ3"/>
<evidence type="ECO:0000313" key="5">
    <source>
        <dbReference type="Proteomes" id="UP001372338"/>
    </source>
</evidence>
<reference evidence="4 5" key="1">
    <citation type="submission" date="2024-01" db="EMBL/GenBank/DDBJ databases">
        <title>The genomes of 5 underutilized Papilionoideae crops provide insights into root nodulation and disease resistanc.</title>
        <authorList>
            <person name="Yuan L."/>
        </authorList>
    </citation>
    <scope>NUCLEOTIDE SEQUENCE [LARGE SCALE GENOMIC DNA]</scope>
    <source>
        <strain evidence="4">ZHUSHIDOU_FW_LH</strain>
        <tissue evidence="4">Leaf</tissue>
    </source>
</reference>
<comment type="caution">
    <text evidence="4">The sequence shown here is derived from an EMBL/GenBank/DDBJ whole genome shotgun (WGS) entry which is preliminary data.</text>
</comment>
<feature type="compositionally biased region" description="Basic and acidic residues" evidence="1">
    <location>
        <begin position="398"/>
        <end position="414"/>
    </location>
</feature>
<gene>
    <name evidence="4" type="ORF">RIF29_15523</name>
</gene>
<protein>
    <submittedName>
        <fullName evidence="4">Uncharacterized protein</fullName>
    </submittedName>
</protein>
<evidence type="ECO:0000256" key="1">
    <source>
        <dbReference type="SAM" id="MobiDB-lite"/>
    </source>
</evidence>